<dbReference type="SMART" id="SM00471">
    <property type="entry name" value="HDc"/>
    <property type="match status" value="1"/>
</dbReference>
<proteinExistence type="predicted"/>
<evidence type="ECO:0000313" key="2">
    <source>
        <dbReference type="EMBL" id="MBD1382455.1"/>
    </source>
</evidence>
<dbReference type="InterPro" id="IPR003607">
    <property type="entry name" value="HD/PDEase_dom"/>
</dbReference>
<evidence type="ECO:0000313" key="3">
    <source>
        <dbReference type="Proteomes" id="UP000626844"/>
    </source>
</evidence>
<organism evidence="2 3">
    <name type="scientific">Metabacillus arenae</name>
    <dbReference type="NCBI Taxonomy" id="2771434"/>
    <lineage>
        <taxon>Bacteria</taxon>
        <taxon>Bacillati</taxon>
        <taxon>Bacillota</taxon>
        <taxon>Bacilli</taxon>
        <taxon>Bacillales</taxon>
        <taxon>Bacillaceae</taxon>
        <taxon>Metabacillus</taxon>
    </lineage>
</organism>
<dbReference type="Gene3D" id="1.10.3210.50">
    <property type="match status" value="1"/>
</dbReference>
<dbReference type="InterPro" id="IPR006674">
    <property type="entry name" value="HD_domain"/>
</dbReference>
<dbReference type="EMBL" id="JACXAI010000031">
    <property type="protein sequence ID" value="MBD1382455.1"/>
    <property type="molecule type" value="Genomic_DNA"/>
</dbReference>
<dbReference type="PANTHER" id="PTHR33594:SF1">
    <property type="entry name" value="HD_PDEASE DOMAIN-CONTAINING PROTEIN"/>
    <property type="match status" value="1"/>
</dbReference>
<reference evidence="2" key="1">
    <citation type="submission" date="2020-09" db="EMBL/GenBank/DDBJ databases">
        <title>A novel bacterium of genus Bacillus, isolated from South China Sea.</title>
        <authorList>
            <person name="Huang H."/>
            <person name="Mo K."/>
            <person name="Hu Y."/>
        </authorList>
    </citation>
    <scope>NUCLEOTIDE SEQUENCE</scope>
    <source>
        <strain evidence="2">IB182487</strain>
    </source>
</reference>
<dbReference type="Proteomes" id="UP000626844">
    <property type="component" value="Unassembled WGS sequence"/>
</dbReference>
<accession>A0A926NKK0</accession>
<gene>
    <name evidence="2" type="ORF">IC621_19765</name>
</gene>
<comment type="caution">
    <text evidence="2">The sequence shown here is derived from an EMBL/GenBank/DDBJ whole genome shotgun (WGS) entry which is preliminary data.</text>
</comment>
<dbReference type="RefSeq" id="WP_191160668.1">
    <property type="nucleotide sequence ID" value="NZ_JACXAI010000031.1"/>
</dbReference>
<evidence type="ECO:0000259" key="1">
    <source>
        <dbReference type="SMART" id="SM00471"/>
    </source>
</evidence>
<sequence length="231" mass="26138">MQPNSIKASMAGWISAIMQDVQTKTENDSTGHDYFHALRVMKLSQNLAVDLGIEPYTAMVAGLLHDYFREEEKSHGILHFGPEAIELLRKAFYPKVVPFLGEDAFEAILDAISVHEMYGVQQDNMPLKLNAQILQDADRLDALGAVGIARAFMFGGAHGLPMQESHFDRNYVFNSNMKPCGSVHRHFYEKLLRLPDQMNTLSGKKLALERHAFLKAYLVQFEQELEDYSFG</sequence>
<feature type="domain" description="HD/PDEase" evidence="1">
    <location>
        <begin position="29"/>
        <end position="152"/>
    </location>
</feature>
<dbReference type="CDD" id="cd00077">
    <property type="entry name" value="HDc"/>
    <property type="match status" value="1"/>
</dbReference>
<dbReference type="Pfam" id="PF01966">
    <property type="entry name" value="HD"/>
    <property type="match status" value="1"/>
</dbReference>
<dbReference type="AlphaFoldDB" id="A0A926NKK0"/>
<dbReference type="PANTHER" id="PTHR33594">
    <property type="entry name" value="SUPERFAMILY HYDROLASE, PUTATIVE (AFU_ORTHOLOGUE AFUA_1G03035)-RELATED"/>
    <property type="match status" value="1"/>
</dbReference>
<name>A0A926NKK0_9BACI</name>
<keyword evidence="3" id="KW-1185">Reference proteome</keyword>
<protein>
    <submittedName>
        <fullName evidence="2">HD domain-containing protein</fullName>
    </submittedName>
</protein>
<dbReference type="SUPFAM" id="SSF109604">
    <property type="entry name" value="HD-domain/PDEase-like"/>
    <property type="match status" value="1"/>
</dbReference>